<dbReference type="InterPro" id="IPR050563">
    <property type="entry name" value="4-hydroxybenzoyl-CoA_TE"/>
</dbReference>
<dbReference type="SUPFAM" id="SSF54637">
    <property type="entry name" value="Thioesterase/thiol ester dehydrase-isomerase"/>
    <property type="match status" value="1"/>
</dbReference>
<evidence type="ECO:0000313" key="1">
    <source>
        <dbReference type="EMBL" id="MDA4846453.1"/>
    </source>
</evidence>
<evidence type="ECO:0000313" key="2">
    <source>
        <dbReference type="Proteomes" id="UP001148313"/>
    </source>
</evidence>
<protein>
    <submittedName>
        <fullName evidence="1">Thioesterase family protein</fullName>
    </submittedName>
</protein>
<dbReference type="Gene3D" id="3.10.129.10">
    <property type="entry name" value="Hotdog Thioesterase"/>
    <property type="match status" value="1"/>
</dbReference>
<gene>
    <name evidence="1" type="ORF">OOZ53_13895</name>
</gene>
<comment type="caution">
    <text evidence="1">The sequence shown here is derived from an EMBL/GenBank/DDBJ whole genome shotgun (WGS) entry which is preliminary data.</text>
</comment>
<dbReference type="Proteomes" id="UP001148313">
    <property type="component" value="Unassembled WGS sequence"/>
</dbReference>
<name>A0ABT4VP09_9HYPH</name>
<dbReference type="PANTHER" id="PTHR31793:SF2">
    <property type="entry name" value="BLR1345 PROTEIN"/>
    <property type="match status" value="1"/>
</dbReference>
<keyword evidence="2" id="KW-1185">Reference proteome</keyword>
<dbReference type="EMBL" id="JAPJZH010000008">
    <property type="protein sequence ID" value="MDA4846453.1"/>
    <property type="molecule type" value="Genomic_DNA"/>
</dbReference>
<dbReference type="CDD" id="cd00586">
    <property type="entry name" value="4HBT"/>
    <property type="match status" value="1"/>
</dbReference>
<organism evidence="1 2">
    <name type="scientific">Hoeflea poritis</name>
    <dbReference type="NCBI Taxonomy" id="2993659"/>
    <lineage>
        <taxon>Bacteria</taxon>
        <taxon>Pseudomonadati</taxon>
        <taxon>Pseudomonadota</taxon>
        <taxon>Alphaproteobacteria</taxon>
        <taxon>Hyphomicrobiales</taxon>
        <taxon>Rhizobiaceae</taxon>
        <taxon>Hoeflea</taxon>
    </lineage>
</organism>
<reference evidence="1" key="1">
    <citation type="submission" date="2022-11" db="EMBL/GenBank/DDBJ databases">
        <title>Hoeflea poritis sp. nov., isolated from scleractinian coral Porites lutea.</title>
        <authorList>
            <person name="Zhang G."/>
            <person name="Wei Q."/>
            <person name="Cai L."/>
        </authorList>
    </citation>
    <scope>NUCLEOTIDE SEQUENCE</scope>
    <source>
        <strain evidence="1">E7-10</strain>
    </source>
</reference>
<dbReference type="PANTHER" id="PTHR31793">
    <property type="entry name" value="4-HYDROXYBENZOYL-COA THIOESTERASE FAMILY MEMBER"/>
    <property type="match status" value="1"/>
</dbReference>
<dbReference type="InterPro" id="IPR029069">
    <property type="entry name" value="HotDog_dom_sf"/>
</dbReference>
<dbReference type="RefSeq" id="WP_271090204.1">
    <property type="nucleotide sequence ID" value="NZ_JAPJZH010000008.1"/>
</dbReference>
<proteinExistence type="predicted"/>
<dbReference type="Pfam" id="PF13279">
    <property type="entry name" value="4HBT_2"/>
    <property type="match status" value="1"/>
</dbReference>
<accession>A0ABT4VP09</accession>
<sequence length="159" mass="17816">MAQAAPFTAPAAEIEPSWIDYNGHLNMAYYNVLFDRCADHVFAEIGLTENYVKDRGLSFYVAEVHVCYLRELHLGASVTATFQLLDCDEKRLHAYSELIHEDGWVAATSEALYLHIDASGPKVAPIPEPMASKVAAMRRAHADIPYPERAGRRIKINKK</sequence>